<proteinExistence type="predicted"/>
<comment type="caution">
    <text evidence="2">The sequence shown here is derived from an EMBL/GenBank/DDBJ whole genome shotgun (WGS) entry which is preliminary data.</text>
</comment>
<organism evidence="2 3">
    <name type="scientific">Mycena alexandri</name>
    <dbReference type="NCBI Taxonomy" id="1745969"/>
    <lineage>
        <taxon>Eukaryota</taxon>
        <taxon>Fungi</taxon>
        <taxon>Dikarya</taxon>
        <taxon>Basidiomycota</taxon>
        <taxon>Agaricomycotina</taxon>
        <taxon>Agaricomycetes</taxon>
        <taxon>Agaricomycetidae</taxon>
        <taxon>Agaricales</taxon>
        <taxon>Marasmiineae</taxon>
        <taxon>Mycenaceae</taxon>
        <taxon>Mycena</taxon>
    </lineage>
</organism>
<feature type="region of interest" description="Disordered" evidence="1">
    <location>
        <begin position="1"/>
        <end position="40"/>
    </location>
</feature>
<dbReference type="EMBL" id="JARJCM010000478">
    <property type="protein sequence ID" value="KAJ7016651.1"/>
    <property type="molecule type" value="Genomic_DNA"/>
</dbReference>
<name>A0AAD6RWD5_9AGAR</name>
<evidence type="ECO:0000313" key="2">
    <source>
        <dbReference type="EMBL" id="KAJ7016651.1"/>
    </source>
</evidence>
<reference evidence="2" key="1">
    <citation type="submission" date="2023-03" db="EMBL/GenBank/DDBJ databases">
        <title>Massive genome expansion in bonnet fungi (Mycena s.s.) driven by repeated elements and novel gene families across ecological guilds.</title>
        <authorList>
            <consortium name="Lawrence Berkeley National Laboratory"/>
            <person name="Harder C.B."/>
            <person name="Miyauchi S."/>
            <person name="Viragh M."/>
            <person name="Kuo A."/>
            <person name="Thoen E."/>
            <person name="Andreopoulos B."/>
            <person name="Lu D."/>
            <person name="Skrede I."/>
            <person name="Drula E."/>
            <person name="Henrissat B."/>
            <person name="Morin E."/>
            <person name="Kohler A."/>
            <person name="Barry K."/>
            <person name="LaButti K."/>
            <person name="Morin E."/>
            <person name="Salamov A."/>
            <person name="Lipzen A."/>
            <person name="Mereny Z."/>
            <person name="Hegedus B."/>
            <person name="Baldrian P."/>
            <person name="Stursova M."/>
            <person name="Weitz H."/>
            <person name="Taylor A."/>
            <person name="Grigoriev I.V."/>
            <person name="Nagy L.G."/>
            <person name="Martin F."/>
            <person name="Kauserud H."/>
        </authorList>
    </citation>
    <scope>NUCLEOTIDE SEQUENCE</scope>
    <source>
        <strain evidence="2">CBHHK200</strain>
    </source>
</reference>
<evidence type="ECO:0000313" key="3">
    <source>
        <dbReference type="Proteomes" id="UP001218188"/>
    </source>
</evidence>
<dbReference type="Proteomes" id="UP001218188">
    <property type="component" value="Unassembled WGS sequence"/>
</dbReference>
<dbReference type="AlphaFoldDB" id="A0AAD6RWD5"/>
<sequence length="503" mass="55131">MREEVLRPTAPPEVHSKTTPTRGYDYAAAETAQHQRGKDAPTCRRHVALLELPKSAKRRMNKEITELGTRRRRVRHRIRRHLFERRGRGNAPRLPSVSRRPQTITEVRVGLIKAFGGMKQTREEDKSSGDSGERLPLKKRREEVESELYFNDIYIPLSLFTSPSLIFINAHAVTMEKIKLNVTSSADKPLRVLSTAAFEANCLAEKDLDRDEWIEAAQNYVGFIGVVDSEQTARWRRTSASSRTRTTRKLTFPAILTTDIKIRKRYSALHFKFSREVYKEDLKKTEIASLNLARGLLSGGGLAAAYMGYAYGGGACGAYGGFSSDGGYPTTAGPGAPPSVSQRRWWRGASATGRRSARWRTFPGRGRALPAGNGGAASPVVCLICACTSTIFADGTAPLCALRGRDIFNMRSGKHYVGIGTQSGLPPAAPTTPRASTPALSAATRTTTRSRGPAARTPPSDASADEVNSVLDSCNVPKRPASFDEIFNHICTPYDADAFQSLL</sequence>
<feature type="compositionally biased region" description="Low complexity" evidence="1">
    <location>
        <begin position="431"/>
        <end position="460"/>
    </location>
</feature>
<evidence type="ECO:0000256" key="1">
    <source>
        <dbReference type="SAM" id="MobiDB-lite"/>
    </source>
</evidence>
<gene>
    <name evidence="2" type="ORF">C8F04DRAFT_1244866</name>
</gene>
<feature type="compositionally biased region" description="Basic and acidic residues" evidence="1">
    <location>
        <begin position="120"/>
        <end position="137"/>
    </location>
</feature>
<feature type="region of interest" description="Disordered" evidence="1">
    <location>
        <begin position="423"/>
        <end position="467"/>
    </location>
</feature>
<keyword evidence="3" id="KW-1185">Reference proteome</keyword>
<protein>
    <submittedName>
        <fullName evidence="2">Uncharacterized protein</fullName>
    </submittedName>
</protein>
<feature type="region of interest" description="Disordered" evidence="1">
    <location>
        <begin position="118"/>
        <end position="137"/>
    </location>
</feature>
<accession>A0AAD6RWD5</accession>